<name>A0A1J7IPU4_9PEZI</name>
<dbReference type="Pfam" id="PF00797">
    <property type="entry name" value="Acetyltransf_2"/>
    <property type="match status" value="1"/>
</dbReference>
<evidence type="ECO:0000256" key="1">
    <source>
        <dbReference type="ARBA" id="ARBA00006547"/>
    </source>
</evidence>
<dbReference type="OrthoDB" id="10260017at2759"/>
<gene>
    <name evidence="3" type="ORF">CONLIGDRAFT_670886</name>
</gene>
<accession>A0A1J7IPU4</accession>
<proteinExistence type="inferred from homology"/>
<dbReference type="InterPro" id="IPR038765">
    <property type="entry name" value="Papain-like_cys_pep_sf"/>
</dbReference>
<dbReference type="Gene3D" id="3.30.2140.20">
    <property type="match status" value="1"/>
</dbReference>
<dbReference type="PRINTS" id="PR01543">
    <property type="entry name" value="ANATRNSFRASE"/>
</dbReference>
<keyword evidence="2" id="KW-0808">Transferase</keyword>
<evidence type="ECO:0000313" key="4">
    <source>
        <dbReference type="Proteomes" id="UP000182658"/>
    </source>
</evidence>
<dbReference type="SUPFAM" id="SSF54001">
    <property type="entry name" value="Cysteine proteinases"/>
    <property type="match status" value="1"/>
</dbReference>
<comment type="similarity">
    <text evidence="1 2">Belongs to the arylamine N-acetyltransferase family.</text>
</comment>
<evidence type="ECO:0000256" key="2">
    <source>
        <dbReference type="RuleBase" id="RU003452"/>
    </source>
</evidence>
<organism evidence="3 4">
    <name type="scientific">Coniochaeta ligniaria NRRL 30616</name>
    <dbReference type="NCBI Taxonomy" id="1408157"/>
    <lineage>
        <taxon>Eukaryota</taxon>
        <taxon>Fungi</taxon>
        <taxon>Dikarya</taxon>
        <taxon>Ascomycota</taxon>
        <taxon>Pezizomycotina</taxon>
        <taxon>Sordariomycetes</taxon>
        <taxon>Sordariomycetidae</taxon>
        <taxon>Coniochaetales</taxon>
        <taxon>Coniochaetaceae</taxon>
        <taxon>Coniochaeta</taxon>
    </lineage>
</organism>
<protein>
    <submittedName>
        <fullName evidence="3">Cysteine proteinase</fullName>
    </submittedName>
</protein>
<dbReference type="PANTHER" id="PTHR11786:SF0">
    <property type="entry name" value="ARYLAMINE N-ACETYLTRANSFERASE 4-RELATED"/>
    <property type="match status" value="1"/>
</dbReference>
<reference evidence="3 4" key="1">
    <citation type="submission" date="2016-10" db="EMBL/GenBank/DDBJ databases">
        <title>Draft genome sequence of Coniochaeta ligniaria NRRL30616, a lignocellulolytic fungus for bioabatement of inhibitors in plant biomass hydrolysates.</title>
        <authorList>
            <consortium name="DOE Joint Genome Institute"/>
            <person name="Jimenez D.J."/>
            <person name="Hector R.E."/>
            <person name="Riley R."/>
            <person name="Sun H."/>
            <person name="Grigoriev I.V."/>
            <person name="Van Elsas J.D."/>
            <person name="Nichols N.N."/>
        </authorList>
    </citation>
    <scope>NUCLEOTIDE SEQUENCE [LARGE SCALE GENOMIC DNA]</scope>
    <source>
        <strain evidence="3 4">NRRL 30616</strain>
    </source>
</reference>
<keyword evidence="4" id="KW-1185">Reference proteome</keyword>
<dbReference type="EMBL" id="KV875098">
    <property type="protein sequence ID" value="OIW29211.1"/>
    <property type="molecule type" value="Genomic_DNA"/>
</dbReference>
<evidence type="ECO:0000313" key="3">
    <source>
        <dbReference type="EMBL" id="OIW29211.1"/>
    </source>
</evidence>
<dbReference type="Proteomes" id="UP000182658">
    <property type="component" value="Unassembled WGS sequence"/>
</dbReference>
<sequence length="325" mass="36217">MASPLSPEQAEAYLDRISLPESAKALLREGPDGPRALEAVAQLQQHHMAAVPFENLDLHYSSHRSLPQQTESVYDTVVQRKRGGTCPQVHQLFCQLLRVFGFAVYCTGGRLNAPASPAAAMDVDRSTVAYGPLIHVATLLVIQGRRHLVDTNVGPSASPSPVPLVHDQPAVDIWPRRRRMIYDTLPATSSSSSDGKWWRLQIQEPADAPGWMDVCCFTETEWMPVDFAIMVSGIGQLGAGWFQSLVVCFRLILEDGSPVGHLLMLHDEVRRYYKGKLAVVQKLYNEEERATLLRDEFGVELSAEERKNIRGTVGELKDLDHDFYA</sequence>
<dbReference type="GO" id="GO:0016407">
    <property type="term" value="F:acetyltransferase activity"/>
    <property type="evidence" value="ECO:0007669"/>
    <property type="project" value="InterPro"/>
</dbReference>
<dbReference type="AlphaFoldDB" id="A0A1J7IPU4"/>
<dbReference type="InterPro" id="IPR053710">
    <property type="entry name" value="Arylamine_NAT_domain_sf"/>
</dbReference>
<keyword evidence="2" id="KW-0012">Acyltransferase</keyword>
<dbReference type="InParanoid" id="A0A1J7IPU4"/>
<dbReference type="InterPro" id="IPR001447">
    <property type="entry name" value="Arylamine_N-AcTrfase"/>
</dbReference>
<dbReference type="PANTHER" id="PTHR11786">
    <property type="entry name" value="N-HYDROXYARYLAMINE O-ACETYLTRANSFERASE"/>
    <property type="match status" value="1"/>
</dbReference>